<sequence>MDTPLAPAPPIIQVRWEKSTRLSLTVQLRTLESIKRLMCFTTYSSRPISELWSVISWNSRNNLLLS</sequence>
<comment type="caution">
    <text evidence="1">The sequence shown here is derived from an EMBL/GenBank/DDBJ whole genome shotgun (WGS) entry which is preliminary data.</text>
</comment>
<organism evidence="1 2">
    <name type="scientific">Ancylostoma ceylanicum</name>
    <dbReference type="NCBI Taxonomy" id="53326"/>
    <lineage>
        <taxon>Eukaryota</taxon>
        <taxon>Metazoa</taxon>
        <taxon>Ecdysozoa</taxon>
        <taxon>Nematoda</taxon>
        <taxon>Chromadorea</taxon>
        <taxon>Rhabditida</taxon>
        <taxon>Rhabditina</taxon>
        <taxon>Rhabditomorpha</taxon>
        <taxon>Strongyloidea</taxon>
        <taxon>Ancylostomatidae</taxon>
        <taxon>Ancylostomatinae</taxon>
        <taxon>Ancylostoma</taxon>
    </lineage>
</organism>
<accession>A0A016V1G1</accession>
<gene>
    <name evidence="1" type="primary">Acey_s0020.g209</name>
    <name evidence="1" type="ORF">Y032_0020g209</name>
</gene>
<dbReference type="AlphaFoldDB" id="A0A016V1G1"/>
<proteinExistence type="predicted"/>
<evidence type="ECO:0000313" key="2">
    <source>
        <dbReference type="Proteomes" id="UP000024635"/>
    </source>
</evidence>
<evidence type="ECO:0000313" key="1">
    <source>
        <dbReference type="EMBL" id="EYC21066.1"/>
    </source>
</evidence>
<reference evidence="2" key="1">
    <citation type="journal article" date="2015" name="Nat. Genet.">
        <title>The genome and transcriptome of the zoonotic hookworm Ancylostoma ceylanicum identify infection-specific gene families.</title>
        <authorList>
            <person name="Schwarz E.M."/>
            <person name="Hu Y."/>
            <person name="Antoshechkin I."/>
            <person name="Miller M.M."/>
            <person name="Sternberg P.W."/>
            <person name="Aroian R.V."/>
        </authorList>
    </citation>
    <scope>NUCLEOTIDE SEQUENCE</scope>
    <source>
        <strain evidence="2">HY135</strain>
    </source>
</reference>
<dbReference type="Proteomes" id="UP000024635">
    <property type="component" value="Unassembled WGS sequence"/>
</dbReference>
<dbReference type="EMBL" id="JARK01001356">
    <property type="protein sequence ID" value="EYC21066.1"/>
    <property type="molecule type" value="Genomic_DNA"/>
</dbReference>
<protein>
    <submittedName>
        <fullName evidence="1">Uncharacterized protein</fullName>
    </submittedName>
</protein>
<keyword evidence="2" id="KW-1185">Reference proteome</keyword>
<name>A0A016V1G1_9BILA</name>